<dbReference type="EMBL" id="MFJF01000015">
    <property type="protein sequence ID" value="OGG06493.1"/>
    <property type="molecule type" value="Genomic_DNA"/>
</dbReference>
<dbReference type="Pfam" id="PF22640">
    <property type="entry name" value="ManC_GMP_beta-helix"/>
    <property type="match status" value="1"/>
</dbReference>
<organism evidence="3 4">
    <name type="scientific">Candidatus Gottesmanbacteria bacterium RIFCSPHIGHO2_01_FULL_40_15</name>
    <dbReference type="NCBI Taxonomy" id="1798376"/>
    <lineage>
        <taxon>Bacteria</taxon>
        <taxon>Candidatus Gottesmaniibacteriota</taxon>
    </lineage>
</organism>
<dbReference type="InterPro" id="IPR029044">
    <property type="entry name" value="Nucleotide-diphossugar_trans"/>
</dbReference>
<dbReference type="AlphaFoldDB" id="A0A1F5Z298"/>
<dbReference type="SUPFAM" id="SSF159283">
    <property type="entry name" value="Guanosine diphospho-D-mannose pyrophosphorylase/mannose-6-phosphate isomerase linker domain"/>
    <property type="match status" value="1"/>
</dbReference>
<sequence length="360" mass="41020">MKAIIFAGGVGKRLWPLSRKSSPKQFEKIIGDKSTLQLSIESILPVISWQDINISTNTKYIGQVKEQLPVLPEENIIGEPETRDVGPAVALATAILHKKTPKTPLVILWSDHIIKKTGLFLDILNFCREYIEKNDKKIIFISQKARFASQNLGWIKYGNVKFIKKNISFHEFAGFRYRPSLKEAEDFLRAGNYAWNTGYFVTTPSFIWSLFKSHQPEMFKSMERISKAYLTPQFEKVLDIEYRLLPKISFDNAILEKINMDNAFVVASDLGWSDIGAWEALKEALQTESEQNVVKGKVVVTDCEDSLIYNYTDQLLVAIDVDGYLVVNTKDVVLVCHKNSVPKIKKLVEKLSKSENDHLV</sequence>
<evidence type="ECO:0000259" key="1">
    <source>
        <dbReference type="Pfam" id="PF00483"/>
    </source>
</evidence>
<feature type="domain" description="MannoseP isomerase/GMP-like beta-helix" evidence="2">
    <location>
        <begin position="296"/>
        <end position="351"/>
    </location>
</feature>
<dbReference type="GO" id="GO:0009298">
    <property type="term" value="P:GDP-mannose biosynthetic process"/>
    <property type="evidence" value="ECO:0007669"/>
    <property type="project" value="TreeGrafter"/>
</dbReference>
<dbReference type="GO" id="GO:0004475">
    <property type="term" value="F:mannose-1-phosphate guanylyltransferase (GTP) activity"/>
    <property type="evidence" value="ECO:0007669"/>
    <property type="project" value="TreeGrafter"/>
</dbReference>
<accession>A0A1F5Z298</accession>
<dbReference type="SUPFAM" id="SSF53448">
    <property type="entry name" value="Nucleotide-diphospho-sugar transferases"/>
    <property type="match status" value="1"/>
</dbReference>
<dbReference type="Gene3D" id="3.90.550.10">
    <property type="entry name" value="Spore Coat Polysaccharide Biosynthesis Protein SpsA, Chain A"/>
    <property type="match status" value="1"/>
</dbReference>
<reference evidence="3 4" key="1">
    <citation type="journal article" date="2016" name="Nat. Commun.">
        <title>Thousands of microbial genomes shed light on interconnected biogeochemical processes in an aquifer system.</title>
        <authorList>
            <person name="Anantharaman K."/>
            <person name="Brown C.T."/>
            <person name="Hug L.A."/>
            <person name="Sharon I."/>
            <person name="Castelle C.J."/>
            <person name="Probst A.J."/>
            <person name="Thomas B.C."/>
            <person name="Singh A."/>
            <person name="Wilkins M.J."/>
            <person name="Karaoz U."/>
            <person name="Brodie E.L."/>
            <person name="Williams K.H."/>
            <person name="Hubbard S.S."/>
            <person name="Banfield J.F."/>
        </authorList>
    </citation>
    <scope>NUCLEOTIDE SEQUENCE [LARGE SCALE GENOMIC DNA]</scope>
</reference>
<dbReference type="Pfam" id="PF00483">
    <property type="entry name" value="NTP_transferase"/>
    <property type="match status" value="1"/>
</dbReference>
<proteinExistence type="predicted"/>
<protein>
    <submittedName>
        <fullName evidence="3">Uncharacterized protein</fullName>
    </submittedName>
</protein>
<dbReference type="InterPro" id="IPR005835">
    <property type="entry name" value="NTP_transferase_dom"/>
</dbReference>
<dbReference type="InterPro" id="IPR054566">
    <property type="entry name" value="ManC/GMP-like_b-helix"/>
</dbReference>
<dbReference type="Proteomes" id="UP000177354">
    <property type="component" value="Unassembled WGS sequence"/>
</dbReference>
<dbReference type="PANTHER" id="PTHR46390">
    <property type="entry name" value="MANNOSE-1-PHOSPHATE GUANYLYLTRANSFERASE"/>
    <property type="match status" value="1"/>
</dbReference>
<evidence type="ECO:0000259" key="2">
    <source>
        <dbReference type="Pfam" id="PF22640"/>
    </source>
</evidence>
<feature type="domain" description="Nucleotidyl transferase" evidence="1">
    <location>
        <begin position="2"/>
        <end position="287"/>
    </location>
</feature>
<evidence type="ECO:0000313" key="3">
    <source>
        <dbReference type="EMBL" id="OGG06493.1"/>
    </source>
</evidence>
<dbReference type="PANTHER" id="PTHR46390:SF1">
    <property type="entry name" value="MANNOSE-1-PHOSPHATE GUANYLYLTRANSFERASE"/>
    <property type="match status" value="1"/>
</dbReference>
<gene>
    <name evidence="3" type="ORF">A2777_05945</name>
</gene>
<name>A0A1F5Z298_9BACT</name>
<dbReference type="InterPro" id="IPR051161">
    <property type="entry name" value="Mannose-6P_isomerase_type2"/>
</dbReference>
<comment type="caution">
    <text evidence="3">The sequence shown here is derived from an EMBL/GenBank/DDBJ whole genome shotgun (WGS) entry which is preliminary data.</text>
</comment>
<evidence type="ECO:0000313" key="4">
    <source>
        <dbReference type="Proteomes" id="UP000177354"/>
    </source>
</evidence>